<evidence type="ECO:0008006" key="4">
    <source>
        <dbReference type="Google" id="ProtNLM"/>
    </source>
</evidence>
<dbReference type="Proteomes" id="UP001251528">
    <property type="component" value="Unassembled WGS sequence"/>
</dbReference>
<comment type="caution">
    <text evidence="2">The sequence shown here is derived from an EMBL/GenBank/DDBJ whole genome shotgun (WGS) entry which is preliminary data.</text>
</comment>
<organism evidence="2 3">
    <name type="scientific">Conoideocrella luteorostrata</name>
    <dbReference type="NCBI Taxonomy" id="1105319"/>
    <lineage>
        <taxon>Eukaryota</taxon>
        <taxon>Fungi</taxon>
        <taxon>Dikarya</taxon>
        <taxon>Ascomycota</taxon>
        <taxon>Pezizomycotina</taxon>
        <taxon>Sordariomycetes</taxon>
        <taxon>Hypocreomycetidae</taxon>
        <taxon>Hypocreales</taxon>
        <taxon>Clavicipitaceae</taxon>
        <taxon>Conoideocrella</taxon>
    </lineage>
</organism>
<accession>A0AAJ0CGQ3</accession>
<dbReference type="NCBIfam" id="NF041278">
    <property type="entry name" value="CmcJ_NvfI_EfuI"/>
    <property type="match status" value="1"/>
</dbReference>
<evidence type="ECO:0000313" key="3">
    <source>
        <dbReference type="Proteomes" id="UP001251528"/>
    </source>
</evidence>
<name>A0AAJ0CGQ3_9HYPO</name>
<dbReference type="InterPro" id="IPR044053">
    <property type="entry name" value="AsaB-like"/>
</dbReference>
<comment type="similarity">
    <text evidence="1">Belongs to the asaB hydroxylase/desaturase family.</text>
</comment>
<gene>
    <name evidence="2" type="ORF">QQS21_010069</name>
</gene>
<keyword evidence="3" id="KW-1185">Reference proteome</keyword>
<evidence type="ECO:0000256" key="1">
    <source>
        <dbReference type="ARBA" id="ARBA00023604"/>
    </source>
</evidence>
<dbReference type="PANTHER" id="PTHR34598">
    <property type="entry name" value="BLL6449 PROTEIN"/>
    <property type="match status" value="1"/>
</dbReference>
<evidence type="ECO:0000313" key="2">
    <source>
        <dbReference type="EMBL" id="KAK2592217.1"/>
    </source>
</evidence>
<protein>
    <recommendedName>
        <fullName evidence="4">Methyltransferase</fullName>
    </recommendedName>
</protein>
<reference evidence="2" key="1">
    <citation type="submission" date="2023-06" db="EMBL/GenBank/DDBJ databases">
        <title>Conoideocrella luteorostrata (Hypocreales: Clavicipitaceae), a potential biocontrol fungus for elongate hemlock scale in United States Christmas tree production areas.</title>
        <authorList>
            <person name="Barrett H."/>
            <person name="Lovett B."/>
            <person name="Macias A.M."/>
            <person name="Stajich J.E."/>
            <person name="Kasson M.T."/>
        </authorList>
    </citation>
    <scope>NUCLEOTIDE SEQUENCE</scope>
    <source>
        <strain evidence="2">ARSEF 14590</strain>
    </source>
</reference>
<dbReference type="PANTHER" id="PTHR34598:SF3">
    <property type="entry name" value="OXIDOREDUCTASE AN1597"/>
    <property type="match status" value="1"/>
</dbReference>
<dbReference type="GO" id="GO:0016491">
    <property type="term" value="F:oxidoreductase activity"/>
    <property type="evidence" value="ECO:0007669"/>
    <property type="project" value="InterPro"/>
</dbReference>
<dbReference type="EMBL" id="JASWJB010000279">
    <property type="protein sequence ID" value="KAK2592217.1"/>
    <property type="molecule type" value="Genomic_DNA"/>
</dbReference>
<sequence>MTGDAVTRFSYFQWEDLHWKEKPYYLYIDCPKDKPLTNFKACKGPEETVYNLRGMEDQFNLDDNGFTVKHQQFCLGVINEQTVTKEYLPSLETLISDTIGEDCEIIWFDWRSRSSDKAKTEFPTGTRIELDDRTIDLAPAKTVHVDQTPRSAISRVNRHAGDRAQELLKGRVRIINIWRPCASVVESHPLALLDGSTVPSEKLVEVDVVRPSYVGESYYPMEHNGYRWYFMDKQTKEEVLLFKMYDSNEAVKAKCCPHASFTYDSLTENPRPRESIEARALVFTRG</sequence>
<proteinExistence type="inferred from homology"/>
<dbReference type="AlphaFoldDB" id="A0AAJ0CGQ3"/>